<gene>
    <name evidence="1" type="ORF">UFOVP74_4</name>
</gene>
<evidence type="ECO:0000313" key="1">
    <source>
        <dbReference type="EMBL" id="CAB4126427.1"/>
    </source>
</evidence>
<protein>
    <submittedName>
        <fullName evidence="1">Uncharacterized protein</fullName>
    </submittedName>
</protein>
<sequence length="126" mass="14562">MAESNGADIMERVKTFEDACREAGVDHAVEFSEERTKGLTADELAYKKMKVLCKAFNQGKEIDYSDNRQWKYFPWMEHEPGRGLVFGDVDCDDAGTYVGPRLSFLEKEHVEYVVKQFPDIYNAFFN</sequence>
<name>A0A6J5KZF5_9CAUD</name>
<organism evidence="1">
    <name type="scientific">uncultured Caudovirales phage</name>
    <dbReference type="NCBI Taxonomy" id="2100421"/>
    <lineage>
        <taxon>Viruses</taxon>
        <taxon>Duplodnaviria</taxon>
        <taxon>Heunggongvirae</taxon>
        <taxon>Uroviricota</taxon>
        <taxon>Caudoviricetes</taxon>
        <taxon>Peduoviridae</taxon>
        <taxon>Maltschvirus</taxon>
        <taxon>Maltschvirus maltsch</taxon>
    </lineage>
</organism>
<reference evidence="1" key="1">
    <citation type="submission" date="2020-04" db="EMBL/GenBank/DDBJ databases">
        <authorList>
            <person name="Chiriac C."/>
            <person name="Salcher M."/>
            <person name="Ghai R."/>
            <person name="Kavagutti S V."/>
        </authorList>
    </citation>
    <scope>NUCLEOTIDE SEQUENCE</scope>
</reference>
<dbReference type="EMBL" id="LR796196">
    <property type="protein sequence ID" value="CAB4126427.1"/>
    <property type="molecule type" value="Genomic_DNA"/>
</dbReference>
<proteinExistence type="predicted"/>
<accession>A0A6J5KZF5</accession>